<evidence type="ECO:0000313" key="2">
    <source>
        <dbReference type="Proteomes" id="UP000002535"/>
    </source>
</evidence>
<dbReference type="KEGG" id="pmn:PMN2A_0450"/>
<organism evidence="1 2">
    <name type="scientific">Prochlorococcus marinus (strain NATL2A)</name>
    <dbReference type="NCBI Taxonomy" id="59920"/>
    <lineage>
        <taxon>Bacteria</taxon>
        <taxon>Bacillati</taxon>
        <taxon>Cyanobacteriota</taxon>
        <taxon>Cyanophyceae</taxon>
        <taxon>Synechococcales</taxon>
        <taxon>Prochlorococcaceae</taxon>
        <taxon>Prochlorococcus</taxon>
    </lineage>
</organism>
<dbReference type="STRING" id="59920.PMN2A_0450"/>
<dbReference type="EMBL" id="CP000095">
    <property type="protein sequence ID" value="AAZ57942.1"/>
    <property type="molecule type" value="Genomic_DNA"/>
</dbReference>
<accession>Q46KN6</accession>
<sequence>MESKKLFSRKNLLNSLAFSGVLFVNTLNPQGISAESQKSIDIPKVVSYRSASCGCCKKWVNHLRDNGLEVVDNVIEDVSAIKKQYKIPNNLRSCHSAQIGEYTIEGHVPIESIKKLFKEKPSISGIAVPGMPHGSPGMELHSHESHSHDNYESYKVVSFSNSGKTKIFDKISP</sequence>
<evidence type="ECO:0000313" key="1">
    <source>
        <dbReference type="EMBL" id="AAZ57942.1"/>
    </source>
</evidence>
<dbReference type="AlphaFoldDB" id="Q46KN6"/>
<dbReference type="HOGENOM" id="CLU_112034_1_0_3"/>
<keyword evidence="2" id="KW-1185">Reference proteome</keyword>
<name>Q46KN6_PROMT</name>
<reference evidence="1 2" key="1">
    <citation type="journal article" date="2007" name="PLoS Genet.">
        <title>Patterns and implications of gene gain and loss in the evolution of Prochlorococcus.</title>
        <authorList>
            <person name="Kettler G.C."/>
            <person name="Martiny A.C."/>
            <person name="Huang K."/>
            <person name="Zucker J."/>
            <person name="Coleman M.L."/>
            <person name="Rodrigue S."/>
            <person name="Chen F."/>
            <person name="Lapidus A."/>
            <person name="Ferriera S."/>
            <person name="Johnson J."/>
            <person name="Steglich C."/>
            <person name="Church G.M."/>
            <person name="Richardson P."/>
            <person name="Chisholm S.W."/>
        </authorList>
    </citation>
    <scope>NUCLEOTIDE SEQUENCE [LARGE SCALE GENOMIC DNA]</scope>
    <source>
        <strain evidence="1 2">NATL2A</strain>
    </source>
</reference>
<dbReference type="InterPro" id="IPR007332">
    <property type="entry name" value="DUF411"/>
</dbReference>
<dbReference type="Proteomes" id="UP000002535">
    <property type="component" value="Chromosome"/>
</dbReference>
<dbReference type="PhylomeDB" id="Q46KN6"/>
<dbReference type="RefSeq" id="WP_011294549.1">
    <property type="nucleotide sequence ID" value="NC_007335.2"/>
</dbReference>
<dbReference type="Pfam" id="PF04214">
    <property type="entry name" value="DUF411"/>
    <property type="match status" value="1"/>
</dbReference>
<dbReference type="OrthoDB" id="14727at2"/>
<gene>
    <name evidence="1" type="ordered locus">PMN2A_0450</name>
</gene>
<proteinExistence type="predicted"/>
<protein>
    <recommendedName>
        <fullName evidence="3">CopG protein</fullName>
    </recommendedName>
</protein>
<evidence type="ECO:0008006" key="3">
    <source>
        <dbReference type="Google" id="ProtNLM"/>
    </source>
</evidence>